<feature type="compositionally biased region" description="Polar residues" evidence="1">
    <location>
        <begin position="1"/>
        <end position="26"/>
    </location>
</feature>
<dbReference type="EMBL" id="AVOT02052181">
    <property type="protein sequence ID" value="MBW0547124.1"/>
    <property type="molecule type" value="Genomic_DNA"/>
</dbReference>
<gene>
    <name evidence="2" type="ORF">O181_086839</name>
</gene>
<name>A0A9Q3INJ6_9BASI</name>
<feature type="region of interest" description="Disordered" evidence="1">
    <location>
        <begin position="101"/>
        <end position="231"/>
    </location>
</feature>
<protein>
    <submittedName>
        <fullName evidence="2">Uncharacterized protein</fullName>
    </submittedName>
</protein>
<evidence type="ECO:0000256" key="1">
    <source>
        <dbReference type="SAM" id="MobiDB-lite"/>
    </source>
</evidence>
<sequence>MTPTRSGTNYSMKSNVSGPGHSSNNSKRQEFQPRGEAQMVDARTSTSSQRLASTFKTLIKSPEADITAIPVVRPESFPTGNNREIPVSVQELVYGSKAAGVGASAKSLDRNNGLLSSSEEVHGPRKDRRTSEGLDTHVLQGTSPTDKRLVEKPKHVVRGPEEEVGPRKGQQSSGSSSSLHKCQTRTIKPQRAIRRARKRQNPSGKSLTHRTTESSRKRRQPWKMCAIWQEL</sequence>
<feature type="compositionally biased region" description="Low complexity" evidence="1">
    <location>
        <begin position="169"/>
        <end position="178"/>
    </location>
</feature>
<evidence type="ECO:0000313" key="2">
    <source>
        <dbReference type="EMBL" id="MBW0547124.1"/>
    </source>
</evidence>
<dbReference type="AlphaFoldDB" id="A0A9Q3INJ6"/>
<proteinExistence type="predicted"/>
<keyword evidence="3" id="KW-1185">Reference proteome</keyword>
<reference evidence="2" key="1">
    <citation type="submission" date="2021-03" db="EMBL/GenBank/DDBJ databases">
        <title>Draft genome sequence of rust myrtle Austropuccinia psidii MF-1, a brazilian biotype.</title>
        <authorList>
            <person name="Quecine M.C."/>
            <person name="Pachon D.M.R."/>
            <person name="Bonatelli M.L."/>
            <person name="Correr F.H."/>
            <person name="Franceschini L.M."/>
            <person name="Leite T.F."/>
            <person name="Margarido G.R.A."/>
            <person name="Almeida C.A."/>
            <person name="Ferrarezi J.A."/>
            <person name="Labate C.A."/>
        </authorList>
    </citation>
    <scope>NUCLEOTIDE SEQUENCE</scope>
    <source>
        <strain evidence="2">MF-1</strain>
    </source>
</reference>
<feature type="compositionally biased region" description="Polar residues" evidence="1">
    <location>
        <begin position="43"/>
        <end position="54"/>
    </location>
</feature>
<feature type="compositionally biased region" description="Basic and acidic residues" evidence="1">
    <location>
        <begin position="119"/>
        <end position="135"/>
    </location>
</feature>
<organism evidence="2 3">
    <name type="scientific">Austropuccinia psidii MF-1</name>
    <dbReference type="NCBI Taxonomy" id="1389203"/>
    <lineage>
        <taxon>Eukaryota</taxon>
        <taxon>Fungi</taxon>
        <taxon>Dikarya</taxon>
        <taxon>Basidiomycota</taxon>
        <taxon>Pucciniomycotina</taxon>
        <taxon>Pucciniomycetes</taxon>
        <taxon>Pucciniales</taxon>
        <taxon>Sphaerophragmiaceae</taxon>
        <taxon>Austropuccinia</taxon>
    </lineage>
</organism>
<feature type="compositionally biased region" description="Basic and acidic residues" evidence="1">
    <location>
        <begin position="145"/>
        <end position="166"/>
    </location>
</feature>
<dbReference type="Proteomes" id="UP000765509">
    <property type="component" value="Unassembled WGS sequence"/>
</dbReference>
<accession>A0A9Q3INJ6</accession>
<feature type="region of interest" description="Disordered" evidence="1">
    <location>
        <begin position="1"/>
        <end position="54"/>
    </location>
</feature>
<feature type="compositionally biased region" description="Basic residues" evidence="1">
    <location>
        <begin position="191"/>
        <end position="200"/>
    </location>
</feature>
<comment type="caution">
    <text evidence="2">The sequence shown here is derived from an EMBL/GenBank/DDBJ whole genome shotgun (WGS) entry which is preliminary data.</text>
</comment>
<evidence type="ECO:0000313" key="3">
    <source>
        <dbReference type="Proteomes" id="UP000765509"/>
    </source>
</evidence>